<dbReference type="GO" id="GO:0008253">
    <property type="term" value="F:5'-nucleotidase activity"/>
    <property type="evidence" value="ECO:0007669"/>
    <property type="project" value="TreeGrafter"/>
</dbReference>
<keyword evidence="8" id="KW-1185">Reference proteome</keyword>
<dbReference type="Gene3D" id="3.60.21.10">
    <property type="match status" value="1"/>
</dbReference>
<dbReference type="GO" id="GO:0009166">
    <property type="term" value="P:nucleotide catabolic process"/>
    <property type="evidence" value="ECO:0007669"/>
    <property type="project" value="InterPro"/>
</dbReference>
<dbReference type="Gene3D" id="3.90.780.10">
    <property type="entry name" value="5'-Nucleotidase, C-terminal domain"/>
    <property type="match status" value="1"/>
</dbReference>
<keyword evidence="1 2" id="KW-0732">Signal</keyword>
<evidence type="ECO:0000259" key="6">
    <source>
        <dbReference type="Pfam" id="PF02872"/>
    </source>
</evidence>
<sequence>MPTSRRLPRVGFTALASFSLIASGAVGAQAAPTDTSPAKEVELNLLSINDFHGRIQAEGESAGAAVLAGAVAKYRQENANTLFVSAGDNIGASTFASAAQQDAPTIDALGAAGLDLSVVGNHEFDRGFQDLQERVIPRYGTKSEAEGAEGADYALGANVYEKGTGKPALREYTIREVDGVSVGFIGTVTADTATLVSPSGISDLTFGDQLEAANRVAEKLSDGDKNNGEADVLVLLTHDGSESTACDTIAQESTDYGQLIRNADEHIDAIISGHTHKPYHCSVPVAGTDQTRPVIQAHQYGTTLGEISLSIDASDGTVTQSDTKLVPLAAEGGSAFEPNDAATKIVDKAVAESEEVGQQEIGAISADILRGGEPAGDDRGVESTLGNTVADVHLWATSNEDFGGTLAQIAFMNPGGLRADLLYGKNGIVTYKAAADVQPFANTLITMDMTGAQLYEVLEQQWQPEGASREKLHLGISEGLSYTYVEDAARGEHITSVSFNGKPVADSDTFRVAANAFLASGGDNFTAFAEAKDHADSGQVDLDATVNYFKSHDVVDPAPLGRAVQAGTEWATVSLSSATLAPGGTLDVAVSDLEPGAKISASAFDGEVEVQDIAAADGAGSTSFQLTAPQKLKEGQYQLVISQVGREDISVPLTVAAEAPTTPSTQPSPQPSASPTASPSASPSPSPSPSPTQSTQSPAPPRPDASQSPAPDPQDLADTGFAYSSIGIIAAVILVVGLLMVLLRRRGNTH</sequence>
<feature type="chain" id="PRO_5023159427" evidence="2">
    <location>
        <begin position="31"/>
        <end position="750"/>
    </location>
</feature>
<dbReference type="InterPro" id="IPR036907">
    <property type="entry name" value="5'-Nucleotdase_C_sf"/>
</dbReference>
<dbReference type="SUPFAM" id="SSF55816">
    <property type="entry name" value="5'-nucleotidase (syn. UDP-sugar hydrolase), C-terminal domain"/>
    <property type="match status" value="1"/>
</dbReference>
<reference evidence="7 8" key="1">
    <citation type="submission" date="2018-12" db="EMBL/GenBank/DDBJ databases">
        <title>Complete Genome Sequence of Glutamicibacter creatinolyticus strain LGCM259,isolated from an abscess of a 12-year-old mare in Italy.</title>
        <authorList>
            <person name="Santos R.G."/>
            <person name="Silva A.L."/>
            <person name="Seyffert N."/>
            <person name="Castro T.L.P."/>
            <person name="Attili A.R."/>
            <person name="Rifici C."/>
            <person name="Mazzullo G."/>
            <person name="Brenig B."/>
            <person name="Venanzi F."/>
            <person name="Azevedo V."/>
        </authorList>
    </citation>
    <scope>NUCLEOTIDE SEQUENCE [LARGE SCALE GENOMIC DNA]</scope>
    <source>
        <strain evidence="7 8">LGCM 259</strain>
    </source>
</reference>
<dbReference type="PANTHER" id="PTHR11575:SF24">
    <property type="entry name" value="5'-NUCLEOTIDASE"/>
    <property type="match status" value="1"/>
</dbReference>
<keyword evidence="4" id="KW-0812">Transmembrane</keyword>
<comment type="similarity">
    <text evidence="2">Belongs to the 5'-nucleotidase family.</text>
</comment>
<dbReference type="Pfam" id="PF00149">
    <property type="entry name" value="Metallophos"/>
    <property type="match status" value="1"/>
</dbReference>
<dbReference type="KEGG" id="gcr:GcLGCM259_0240"/>
<dbReference type="InterPro" id="IPR004843">
    <property type="entry name" value="Calcineurin-like_PHP"/>
</dbReference>
<feature type="region of interest" description="Disordered" evidence="3">
    <location>
        <begin position="659"/>
        <end position="716"/>
    </location>
</feature>
<dbReference type="Pfam" id="PF02872">
    <property type="entry name" value="5_nucleotid_C"/>
    <property type="match status" value="1"/>
</dbReference>
<dbReference type="GO" id="GO:0030288">
    <property type="term" value="C:outer membrane-bounded periplasmic space"/>
    <property type="evidence" value="ECO:0007669"/>
    <property type="project" value="TreeGrafter"/>
</dbReference>
<dbReference type="EMBL" id="CP034412">
    <property type="protein sequence ID" value="QCY46023.1"/>
    <property type="molecule type" value="Genomic_DNA"/>
</dbReference>
<evidence type="ECO:0000313" key="8">
    <source>
        <dbReference type="Proteomes" id="UP000307000"/>
    </source>
</evidence>
<dbReference type="AlphaFoldDB" id="A0A5B7WSQ6"/>
<organism evidence="7 8">
    <name type="scientific">Glutamicibacter creatinolyticus</name>
    <dbReference type="NCBI Taxonomy" id="162496"/>
    <lineage>
        <taxon>Bacteria</taxon>
        <taxon>Bacillati</taxon>
        <taxon>Actinomycetota</taxon>
        <taxon>Actinomycetes</taxon>
        <taxon>Micrococcales</taxon>
        <taxon>Micrococcaceae</taxon>
        <taxon>Glutamicibacter</taxon>
    </lineage>
</organism>
<dbReference type="RefSeq" id="WP_138925508.1">
    <property type="nucleotide sequence ID" value="NZ_CP034412.1"/>
</dbReference>
<evidence type="ECO:0000256" key="2">
    <source>
        <dbReference type="RuleBase" id="RU362119"/>
    </source>
</evidence>
<dbReference type="PANTHER" id="PTHR11575">
    <property type="entry name" value="5'-NUCLEOTIDASE-RELATED"/>
    <property type="match status" value="1"/>
</dbReference>
<keyword evidence="2" id="KW-0547">Nucleotide-binding</keyword>
<gene>
    <name evidence="7" type="ORF">GcLGCM259_0240</name>
</gene>
<evidence type="ECO:0000313" key="7">
    <source>
        <dbReference type="EMBL" id="QCY46023.1"/>
    </source>
</evidence>
<accession>A0A5B7WSQ6</accession>
<dbReference type="Proteomes" id="UP000307000">
    <property type="component" value="Chromosome"/>
</dbReference>
<feature type="transmembrane region" description="Helical" evidence="4">
    <location>
        <begin position="721"/>
        <end position="743"/>
    </location>
</feature>
<dbReference type="InterPro" id="IPR029052">
    <property type="entry name" value="Metallo-depent_PP-like"/>
</dbReference>
<dbReference type="GO" id="GO:0008768">
    <property type="term" value="F:UDP-sugar diphosphatase activity"/>
    <property type="evidence" value="ECO:0007669"/>
    <property type="project" value="TreeGrafter"/>
</dbReference>
<feature type="domain" description="Calcineurin-like phosphoesterase" evidence="5">
    <location>
        <begin position="46"/>
        <end position="278"/>
    </location>
</feature>
<dbReference type="SUPFAM" id="SSF56300">
    <property type="entry name" value="Metallo-dependent phosphatases"/>
    <property type="match status" value="1"/>
</dbReference>
<feature type="signal peptide" evidence="2">
    <location>
        <begin position="1"/>
        <end position="30"/>
    </location>
</feature>
<dbReference type="GO" id="GO:0000166">
    <property type="term" value="F:nucleotide binding"/>
    <property type="evidence" value="ECO:0007669"/>
    <property type="project" value="UniProtKB-KW"/>
</dbReference>
<evidence type="ECO:0000259" key="5">
    <source>
        <dbReference type="Pfam" id="PF00149"/>
    </source>
</evidence>
<name>A0A5B7WSQ6_9MICC</name>
<dbReference type="InterPro" id="IPR008334">
    <property type="entry name" value="5'-Nucleotdase_C"/>
</dbReference>
<keyword evidence="2" id="KW-0378">Hydrolase</keyword>
<keyword evidence="4" id="KW-0472">Membrane</keyword>
<protein>
    <submittedName>
        <fullName evidence="7">5'-nucleotidase</fullName>
    </submittedName>
</protein>
<dbReference type="InterPro" id="IPR006179">
    <property type="entry name" value="5_nucleotidase/apyrase"/>
</dbReference>
<dbReference type="PRINTS" id="PR01607">
    <property type="entry name" value="APYRASEFAMLY"/>
</dbReference>
<keyword evidence="4" id="KW-1133">Transmembrane helix</keyword>
<evidence type="ECO:0000256" key="4">
    <source>
        <dbReference type="SAM" id="Phobius"/>
    </source>
</evidence>
<proteinExistence type="inferred from homology"/>
<evidence type="ECO:0000256" key="3">
    <source>
        <dbReference type="SAM" id="MobiDB-lite"/>
    </source>
</evidence>
<evidence type="ECO:0000256" key="1">
    <source>
        <dbReference type="ARBA" id="ARBA00022729"/>
    </source>
</evidence>
<feature type="domain" description="5'-Nucleotidase C-terminal" evidence="6">
    <location>
        <begin position="378"/>
        <end position="530"/>
    </location>
</feature>